<protein>
    <submittedName>
        <fullName evidence="2">Uncharacterized protein</fullName>
    </submittedName>
</protein>
<evidence type="ECO:0000313" key="2">
    <source>
        <dbReference type="EMBL" id="GIH62941.1"/>
    </source>
</evidence>
<gene>
    <name evidence="2" type="ORF">Msi02_37580</name>
</gene>
<feature type="region of interest" description="Disordered" evidence="1">
    <location>
        <begin position="233"/>
        <end position="254"/>
    </location>
</feature>
<evidence type="ECO:0000313" key="3">
    <source>
        <dbReference type="Proteomes" id="UP000660454"/>
    </source>
</evidence>
<accession>A0ABQ4GNE5</accession>
<name>A0ABQ4GNE5_9ACTN</name>
<comment type="caution">
    <text evidence="2">The sequence shown here is derived from an EMBL/GenBank/DDBJ whole genome shotgun (WGS) entry which is preliminary data.</text>
</comment>
<reference evidence="2 3" key="1">
    <citation type="submission" date="2021-01" db="EMBL/GenBank/DDBJ databases">
        <title>Whole genome shotgun sequence of Microbispora siamensis NBRC 104113.</title>
        <authorList>
            <person name="Komaki H."/>
            <person name="Tamura T."/>
        </authorList>
    </citation>
    <scope>NUCLEOTIDE SEQUENCE [LARGE SCALE GENOMIC DNA]</scope>
    <source>
        <strain evidence="2 3">NBRC 104113</strain>
    </source>
</reference>
<sequence length="321" mass="35333">MMAGSNVPWRMTGGLLLVLVLGAGCAQQSEKDPGRFPVVSSEKDLVLPLDAYDLDAQGRSVVQTARYKLIARCLARYHFKMKPHDTSPVNYPRNAAYLGWLGARDVSRYGYIGPPEQQAGIAAALDGIRGYQIPPSYEPIFTGSISEYKGMKVPKNGCDGEAQSILNGNTPGPDNTTPAAPSAYKNLYSFMEDAATAGYADDRVELAEELWSRCMKDAGFQYRRTWEAETDKRWTKRGEVSPGGTPAGPGPDEIRTATADERCRLKVNYSGIRLAAYADSQRAIISRNKPAIERLKTLIRVRYENSLKVLNGNFPELPSSR</sequence>
<dbReference type="Proteomes" id="UP000660454">
    <property type="component" value="Unassembled WGS sequence"/>
</dbReference>
<proteinExistence type="predicted"/>
<keyword evidence="3" id="KW-1185">Reference proteome</keyword>
<dbReference type="RefSeq" id="WP_204049528.1">
    <property type="nucleotide sequence ID" value="NZ_BOOF01000019.1"/>
</dbReference>
<evidence type="ECO:0000256" key="1">
    <source>
        <dbReference type="SAM" id="MobiDB-lite"/>
    </source>
</evidence>
<organism evidence="2 3">
    <name type="scientific">Microbispora siamensis</name>
    <dbReference type="NCBI Taxonomy" id="564413"/>
    <lineage>
        <taxon>Bacteria</taxon>
        <taxon>Bacillati</taxon>
        <taxon>Actinomycetota</taxon>
        <taxon>Actinomycetes</taxon>
        <taxon>Streptosporangiales</taxon>
        <taxon>Streptosporangiaceae</taxon>
        <taxon>Microbispora</taxon>
    </lineage>
</organism>
<dbReference type="EMBL" id="BOOF01000019">
    <property type="protein sequence ID" value="GIH62941.1"/>
    <property type="molecule type" value="Genomic_DNA"/>
</dbReference>